<gene>
    <name evidence="1" type="ORF">Pfra01_000045500</name>
</gene>
<keyword evidence="2" id="KW-1185">Reference proteome</keyword>
<dbReference type="Proteomes" id="UP001165121">
    <property type="component" value="Unassembled WGS sequence"/>
</dbReference>
<sequence length="425" mass="47329">MGDGAGIKLAERGQNMDRVRPSEYYKLYEDTVKFVKSKHDKDSVPSELQGIYSSNLSESARQLAVSESFAQKLRLRRRVSLGKKIDIQGIAKDKVYTQERAKVKLTLGWELVYEFEFWIIPHYAGVDAFIGIDFMIPAGVRLDFGSTMKNLEQVVVPLIKFQREVDKQSSAKHVPGSPNDALDWKQLDELTGTDDGTENGVINEVSSNQASSSISVEVNASSCPTRVGPRHLPRWNGRRHGAGVCHGSWSAGYDDEITDSTTDDPLAGLHLRYAASADALMKDMDSPNDGETEYEGNEIHFEDYAHELAFLPDLTVPASTILEYDAPNVKNTTLGPIAQLKLVEILRQHEEIMIASGNALPPPAYGVVCDIAVRDHAPIKQRARRIPLKYLRKLYELLKGLLEEGLIAFLSRPWASPIVIVLKRN</sequence>
<dbReference type="SUPFAM" id="SSF56672">
    <property type="entry name" value="DNA/RNA polymerases"/>
    <property type="match status" value="1"/>
</dbReference>
<dbReference type="InterPro" id="IPR043502">
    <property type="entry name" value="DNA/RNA_pol_sf"/>
</dbReference>
<dbReference type="AlphaFoldDB" id="A0A9W6TJP1"/>
<comment type="caution">
    <text evidence="1">The sequence shown here is derived from an EMBL/GenBank/DDBJ whole genome shotgun (WGS) entry which is preliminary data.</text>
</comment>
<reference evidence="1" key="1">
    <citation type="submission" date="2023-04" db="EMBL/GenBank/DDBJ databases">
        <title>Phytophthora fragariaefolia NBRC 109709.</title>
        <authorList>
            <person name="Ichikawa N."/>
            <person name="Sato H."/>
            <person name="Tonouchi N."/>
        </authorList>
    </citation>
    <scope>NUCLEOTIDE SEQUENCE</scope>
    <source>
        <strain evidence="1">NBRC 109709</strain>
    </source>
</reference>
<dbReference type="Gene3D" id="2.40.70.10">
    <property type="entry name" value="Acid Proteases"/>
    <property type="match status" value="1"/>
</dbReference>
<name>A0A9W6TJP1_9STRA</name>
<evidence type="ECO:0000313" key="2">
    <source>
        <dbReference type="Proteomes" id="UP001165121"/>
    </source>
</evidence>
<dbReference type="Gene3D" id="3.10.10.10">
    <property type="entry name" value="HIV Type 1 Reverse Transcriptase, subunit A, domain 1"/>
    <property type="match status" value="1"/>
</dbReference>
<evidence type="ECO:0000313" key="1">
    <source>
        <dbReference type="EMBL" id="GMF15512.1"/>
    </source>
</evidence>
<dbReference type="InterPro" id="IPR021109">
    <property type="entry name" value="Peptidase_aspartic_dom_sf"/>
</dbReference>
<protein>
    <submittedName>
        <fullName evidence="1">Unnamed protein product</fullName>
    </submittedName>
</protein>
<dbReference type="OrthoDB" id="10069439at2759"/>
<dbReference type="EMBL" id="BSXT01000035">
    <property type="protein sequence ID" value="GMF15512.1"/>
    <property type="molecule type" value="Genomic_DNA"/>
</dbReference>
<proteinExistence type="predicted"/>
<accession>A0A9W6TJP1</accession>
<organism evidence="1 2">
    <name type="scientific">Phytophthora fragariaefolia</name>
    <dbReference type="NCBI Taxonomy" id="1490495"/>
    <lineage>
        <taxon>Eukaryota</taxon>
        <taxon>Sar</taxon>
        <taxon>Stramenopiles</taxon>
        <taxon>Oomycota</taxon>
        <taxon>Peronosporomycetes</taxon>
        <taxon>Peronosporales</taxon>
        <taxon>Peronosporaceae</taxon>
        <taxon>Phytophthora</taxon>
    </lineage>
</organism>